<evidence type="ECO:0000256" key="6">
    <source>
        <dbReference type="SAM" id="Phobius"/>
    </source>
</evidence>
<dbReference type="PANTHER" id="PTHR13439">
    <property type="entry name" value="CT120 PROTEIN"/>
    <property type="match status" value="1"/>
</dbReference>
<comment type="subcellular location">
    <subcellularLocation>
        <location evidence="1">Membrane</location>
        <topology evidence="1">Multi-pass membrane protein</topology>
    </subcellularLocation>
</comment>
<reference evidence="8 9" key="1">
    <citation type="journal article" date="2018" name="BMC Genomics">
        <title>Comparative genome analyses reveal sequence features reflecting distinct modes of host-adaptation between dicot and monocot powdery mildew.</title>
        <authorList>
            <person name="Wu Y."/>
            <person name="Ma X."/>
            <person name="Pan Z."/>
            <person name="Kale S.D."/>
            <person name="Song Y."/>
            <person name="King H."/>
            <person name="Zhang Q."/>
            <person name="Presley C."/>
            <person name="Deng X."/>
            <person name="Wei C.I."/>
            <person name="Xiao S."/>
        </authorList>
    </citation>
    <scope>NUCLEOTIDE SEQUENCE [LARGE SCALE GENOMIC DNA]</scope>
    <source>
        <strain evidence="8">UCSC1</strain>
    </source>
</reference>
<evidence type="ECO:0000259" key="7">
    <source>
        <dbReference type="PROSITE" id="PS50922"/>
    </source>
</evidence>
<dbReference type="Proteomes" id="UP000285405">
    <property type="component" value="Unassembled WGS sequence"/>
</dbReference>
<dbReference type="OrthoDB" id="10266980at2759"/>
<feature type="transmembrane region" description="Helical" evidence="6">
    <location>
        <begin position="108"/>
        <end position="128"/>
    </location>
</feature>
<feature type="transmembrane region" description="Helical" evidence="6">
    <location>
        <begin position="254"/>
        <end position="277"/>
    </location>
</feature>
<keyword evidence="3 6" id="KW-1133">Transmembrane helix</keyword>
<name>A0A420H905_9PEZI</name>
<feature type="transmembrane region" description="Helical" evidence="6">
    <location>
        <begin position="140"/>
        <end position="159"/>
    </location>
</feature>
<feature type="transmembrane region" description="Helical" evidence="6">
    <location>
        <begin position="165"/>
        <end position="186"/>
    </location>
</feature>
<feature type="transmembrane region" description="Helical" evidence="6">
    <location>
        <begin position="198"/>
        <end position="224"/>
    </location>
</feature>
<feature type="domain" description="TLC" evidence="7">
    <location>
        <begin position="67"/>
        <end position="289"/>
    </location>
</feature>
<sequence>MIDPFFPPIPALKAWVEPFCEFLHLRTLPLHIHEVFGAYLLYHTIFEYFSPTISGIVSSRYTKLSSEGKIRWNMHCVSFVQSVLISYLAIRTMLVDKERHEMTSQERIWGYTGAAGLVQATACGYFLFDLVSMMRYLKIFGLPMLAHAVSCLATYTIGFRPICNFYGSTFLIYELSTPFLNFHWFFDKLGMTGSKAQLYNGLALIGTFFCARLVWGTYATIAIYKDVWETWQFRDVPLPSNTWEMLRHNPERSFPLWLAFTYLAGHITLNALNVYWFNKMIEAVRKRFVKPPGKEI</sequence>
<dbReference type="GO" id="GO:0005783">
    <property type="term" value="C:endoplasmic reticulum"/>
    <property type="evidence" value="ECO:0007669"/>
    <property type="project" value="TreeGrafter"/>
</dbReference>
<evidence type="ECO:0000313" key="8">
    <source>
        <dbReference type="EMBL" id="RKF53912.1"/>
    </source>
</evidence>
<keyword evidence="2 5" id="KW-0812">Transmembrane</keyword>
<dbReference type="PROSITE" id="PS50922">
    <property type="entry name" value="TLC"/>
    <property type="match status" value="1"/>
</dbReference>
<evidence type="ECO:0000256" key="2">
    <source>
        <dbReference type="ARBA" id="ARBA00022692"/>
    </source>
</evidence>
<accession>A0A420H905</accession>
<proteinExistence type="predicted"/>
<protein>
    <submittedName>
        <fullName evidence="8">Putative TLC domain-containing protein C17A2.02c</fullName>
    </submittedName>
</protein>
<evidence type="ECO:0000256" key="3">
    <source>
        <dbReference type="ARBA" id="ARBA00022989"/>
    </source>
</evidence>
<feature type="transmembrane region" description="Helical" evidence="6">
    <location>
        <begin position="70"/>
        <end position="88"/>
    </location>
</feature>
<dbReference type="GO" id="GO:0055088">
    <property type="term" value="P:lipid homeostasis"/>
    <property type="evidence" value="ECO:0007669"/>
    <property type="project" value="TreeGrafter"/>
</dbReference>
<dbReference type="PANTHER" id="PTHR13439:SF0">
    <property type="entry name" value="TOPOISOMERASE I DAMAGE AFFECTED PROTEIN 4"/>
    <property type="match status" value="1"/>
</dbReference>
<evidence type="ECO:0000256" key="1">
    <source>
        <dbReference type="ARBA" id="ARBA00004141"/>
    </source>
</evidence>
<comment type="caution">
    <text evidence="8">The sequence shown here is derived from an EMBL/GenBank/DDBJ whole genome shotgun (WGS) entry which is preliminary data.</text>
</comment>
<dbReference type="InterPro" id="IPR050846">
    <property type="entry name" value="TLCD"/>
</dbReference>
<organism evidence="8 9">
    <name type="scientific">Golovinomyces cichoracearum</name>
    <dbReference type="NCBI Taxonomy" id="62708"/>
    <lineage>
        <taxon>Eukaryota</taxon>
        <taxon>Fungi</taxon>
        <taxon>Dikarya</taxon>
        <taxon>Ascomycota</taxon>
        <taxon>Pezizomycotina</taxon>
        <taxon>Leotiomycetes</taxon>
        <taxon>Erysiphales</taxon>
        <taxon>Erysiphaceae</taxon>
        <taxon>Golovinomyces</taxon>
    </lineage>
</organism>
<dbReference type="AlphaFoldDB" id="A0A420H905"/>
<dbReference type="SMART" id="SM00724">
    <property type="entry name" value="TLC"/>
    <property type="match status" value="1"/>
</dbReference>
<dbReference type="Pfam" id="PF03798">
    <property type="entry name" value="TRAM_LAG1_CLN8"/>
    <property type="match status" value="1"/>
</dbReference>
<evidence type="ECO:0000256" key="4">
    <source>
        <dbReference type="ARBA" id="ARBA00023136"/>
    </source>
</evidence>
<gene>
    <name evidence="8" type="ORF">GcC1_216024</name>
</gene>
<keyword evidence="4 5" id="KW-0472">Membrane</keyword>
<dbReference type="GO" id="GO:0016020">
    <property type="term" value="C:membrane"/>
    <property type="evidence" value="ECO:0007669"/>
    <property type="project" value="UniProtKB-SubCell"/>
</dbReference>
<dbReference type="InterPro" id="IPR006634">
    <property type="entry name" value="TLC-dom"/>
</dbReference>
<dbReference type="EMBL" id="MCBR01021683">
    <property type="protein sequence ID" value="RKF53912.1"/>
    <property type="molecule type" value="Genomic_DNA"/>
</dbReference>
<evidence type="ECO:0000256" key="5">
    <source>
        <dbReference type="PROSITE-ProRule" id="PRU00205"/>
    </source>
</evidence>
<evidence type="ECO:0000313" key="9">
    <source>
        <dbReference type="Proteomes" id="UP000285405"/>
    </source>
</evidence>